<dbReference type="RefSeq" id="WP_269596015.1">
    <property type="nucleotide sequence ID" value="NZ_JAWLKE010000007.1"/>
</dbReference>
<reference evidence="2 3" key="1">
    <citation type="submission" date="2023-10" db="EMBL/GenBank/DDBJ databases">
        <title>Development of a sustainable strategy for remediation of hydrocarbon-contaminated territories based on the waste exchange concept.</title>
        <authorList>
            <person name="Krivoruchko A."/>
        </authorList>
    </citation>
    <scope>NUCLEOTIDE SEQUENCE [LARGE SCALE GENOMIC DNA]</scope>
    <source>
        <strain evidence="2 3">IEGM 1322</strain>
    </source>
</reference>
<keyword evidence="3" id="KW-1185">Reference proteome</keyword>
<dbReference type="Gene3D" id="1.10.10.10">
    <property type="entry name" value="Winged helix-like DNA-binding domain superfamily/Winged helix DNA-binding domain"/>
    <property type="match status" value="1"/>
</dbReference>
<accession>A0ABU4B2B1</accession>
<dbReference type="InterPro" id="IPR000835">
    <property type="entry name" value="HTH_MarR-typ"/>
</dbReference>
<organism evidence="2 3">
    <name type="scientific">Rhodococcus cercidiphylli</name>
    <dbReference type="NCBI Taxonomy" id="489916"/>
    <lineage>
        <taxon>Bacteria</taxon>
        <taxon>Bacillati</taxon>
        <taxon>Actinomycetota</taxon>
        <taxon>Actinomycetes</taxon>
        <taxon>Mycobacteriales</taxon>
        <taxon>Nocardiaceae</taxon>
        <taxon>Rhodococcus</taxon>
    </lineage>
</organism>
<dbReference type="PANTHER" id="PTHR33164">
    <property type="entry name" value="TRANSCRIPTIONAL REGULATOR, MARR FAMILY"/>
    <property type="match status" value="1"/>
</dbReference>
<dbReference type="InterPro" id="IPR039422">
    <property type="entry name" value="MarR/SlyA-like"/>
</dbReference>
<sequence>MSQVDLDTSIGYALKRATSALRSAMDDRLRELDITVSQYSSLELLAHKPGLSNAELARAVFVSRQATHQLLAGLTRDGLVEIEGTGRDQRLHVTARGIERLRQASAAVADVERTMIESLSAQEREVLHRNLVACAEALGGHPHA</sequence>
<evidence type="ECO:0000313" key="2">
    <source>
        <dbReference type="EMBL" id="MDV6232621.1"/>
    </source>
</evidence>
<dbReference type="SMART" id="SM00347">
    <property type="entry name" value="HTH_MARR"/>
    <property type="match status" value="1"/>
</dbReference>
<dbReference type="PANTHER" id="PTHR33164:SF43">
    <property type="entry name" value="HTH-TYPE TRANSCRIPTIONAL REPRESSOR YETL"/>
    <property type="match status" value="1"/>
</dbReference>
<dbReference type="Proteomes" id="UP001185899">
    <property type="component" value="Unassembled WGS sequence"/>
</dbReference>
<evidence type="ECO:0000313" key="3">
    <source>
        <dbReference type="Proteomes" id="UP001185899"/>
    </source>
</evidence>
<protein>
    <submittedName>
        <fullName evidence="2">MarR family transcriptional regulator</fullName>
    </submittedName>
</protein>
<comment type="caution">
    <text evidence="2">The sequence shown here is derived from an EMBL/GenBank/DDBJ whole genome shotgun (WGS) entry which is preliminary data.</text>
</comment>
<dbReference type="InterPro" id="IPR036388">
    <property type="entry name" value="WH-like_DNA-bd_sf"/>
</dbReference>
<dbReference type="PROSITE" id="PS50995">
    <property type="entry name" value="HTH_MARR_2"/>
    <property type="match status" value="1"/>
</dbReference>
<dbReference type="Pfam" id="PF12802">
    <property type="entry name" value="MarR_2"/>
    <property type="match status" value="1"/>
</dbReference>
<evidence type="ECO:0000259" key="1">
    <source>
        <dbReference type="PROSITE" id="PS50995"/>
    </source>
</evidence>
<gene>
    <name evidence="2" type="ORF">R3P95_18880</name>
</gene>
<dbReference type="SUPFAM" id="SSF46785">
    <property type="entry name" value="Winged helix' DNA-binding domain"/>
    <property type="match status" value="1"/>
</dbReference>
<dbReference type="EMBL" id="JAWLKE010000007">
    <property type="protein sequence ID" value="MDV6232621.1"/>
    <property type="molecule type" value="Genomic_DNA"/>
</dbReference>
<name>A0ABU4B2B1_9NOCA</name>
<feature type="domain" description="HTH marR-type" evidence="1">
    <location>
        <begin position="7"/>
        <end position="136"/>
    </location>
</feature>
<proteinExistence type="predicted"/>
<dbReference type="InterPro" id="IPR036390">
    <property type="entry name" value="WH_DNA-bd_sf"/>
</dbReference>